<dbReference type="EC" id="2.5.1.18" evidence="4"/>
<dbReference type="CDD" id="cd03188">
    <property type="entry name" value="GST_C_Beta"/>
    <property type="match status" value="1"/>
</dbReference>
<dbReference type="OrthoDB" id="8772754at2"/>
<accession>A0A222P0U1</accession>
<evidence type="ECO:0000259" key="3">
    <source>
        <dbReference type="PROSITE" id="PS50405"/>
    </source>
</evidence>
<dbReference type="InterPro" id="IPR036282">
    <property type="entry name" value="Glutathione-S-Trfase_C_sf"/>
</dbReference>
<dbReference type="PROSITE" id="PS50405">
    <property type="entry name" value="GST_CTER"/>
    <property type="match status" value="1"/>
</dbReference>
<dbReference type="EMBL" id="CP016397">
    <property type="protein sequence ID" value="ASQ45473.1"/>
    <property type="molecule type" value="Genomic_DNA"/>
</dbReference>
<dbReference type="Pfam" id="PF00043">
    <property type="entry name" value="GST_C"/>
    <property type="match status" value="1"/>
</dbReference>
<dbReference type="InterPro" id="IPR004045">
    <property type="entry name" value="Glutathione_S-Trfase_N"/>
</dbReference>
<protein>
    <submittedName>
        <fullName evidence="4">Glutathione S-transferase GstA</fullName>
        <ecNumber evidence="4">2.5.1.18</ecNumber>
    </submittedName>
</protein>
<dbReference type="SUPFAM" id="SSF52833">
    <property type="entry name" value="Thioredoxin-like"/>
    <property type="match status" value="1"/>
</dbReference>
<dbReference type="Proteomes" id="UP000201728">
    <property type="component" value="Chromosome"/>
</dbReference>
<feature type="domain" description="GST C-terminal" evidence="3">
    <location>
        <begin position="87"/>
        <end position="203"/>
    </location>
</feature>
<feature type="domain" description="GST N-terminal" evidence="2">
    <location>
        <begin position="1"/>
        <end position="81"/>
    </location>
</feature>
<reference evidence="5" key="1">
    <citation type="submission" date="2016-07" db="EMBL/GenBank/DDBJ databases">
        <authorList>
            <person name="Florea S."/>
            <person name="Webb J.S."/>
            <person name="Jaromczyk J."/>
            <person name="Schardl C.L."/>
        </authorList>
    </citation>
    <scope>NUCLEOTIDE SEQUENCE [LARGE SCALE GENOMIC DNA]</scope>
    <source>
        <strain evidence="5">CDC-D5610</strain>
    </source>
</reference>
<dbReference type="KEGG" id="lcd:clem_04575"/>
<organism evidence="4 5">
    <name type="scientific">Legionella clemsonensis</name>
    <dbReference type="NCBI Taxonomy" id="1867846"/>
    <lineage>
        <taxon>Bacteria</taxon>
        <taxon>Pseudomonadati</taxon>
        <taxon>Pseudomonadota</taxon>
        <taxon>Gammaproteobacteria</taxon>
        <taxon>Legionellales</taxon>
        <taxon>Legionellaceae</taxon>
        <taxon>Legionella</taxon>
    </lineage>
</organism>
<dbReference type="InterPro" id="IPR004046">
    <property type="entry name" value="GST_C"/>
</dbReference>
<dbReference type="InterPro" id="IPR036249">
    <property type="entry name" value="Thioredoxin-like_sf"/>
</dbReference>
<evidence type="ECO:0000259" key="2">
    <source>
        <dbReference type="PROSITE" id="PS50404"/>
    </source>
</evidence>
<dbReference type="SFLD" id="SFLDS00019">
    <property type="entry name" value="Glutathione_Transferase_(cytos"/>
    <property type="match status" value="1"/>
</dbReference>
<keyword evidence="4" id="KW-0808">Transferase</keyword>
<dbReference type="Gene3D" id="3.40.30.10">
    <property type="entry name" value="Glutaredoxin"/>
    <property type="match status" value="1"/>
</dbReference>
<comment type="similarity">
    <text evidence="1">Belongs to the GST superfamily.</text>
</comment>
<dbReference type="PANTHER" id="PTHR44051:SF8">
    <property type="entry name" value="GLUTATHIONE S-TRANSFERASE GSTA"/>
    <property type="match status" value="1"/>
</dbReference>
<dbReference type="AlphaFoldDB" id="A0A222P0U1"/>
<dbReference type="SFLD" id="SFLDG01150">
    <property type="entry name" value="Main.1:_Beta-like"/>
    <property type="match status" value="1"/>
</dbReference>
<dbReference type="PANTHER" id="PTHR44051">
    <property type="entry name" value="GLUTATHIONE S-TRANSFERASE-RELATED"/>
    <property type="match status" value="1"/>
</dbReference>
<dbReference type="SUPFAM" id="SSF47616">
    <property type="entry name" value="GST C-terminal domain-like"/>
    <property type="match status" value="1"/>
</dbReference>
<keyword evidence="5" id="KW-1185">Reference proteome</keyword>
<dbReference type="SFLD" id="SFLDG00358">
    <property type="entry name" value="Main_(cytGST)"/>
    <property type="match status" value="1"/>
</dbReference>
<dbReference type="CDD" id="cd03057">
    <property type="entry name" value="GST_N_Beta"/>
    <property type="match status" value="1"/>
</dbReference>
<dbReference type="GO" id="GO:0004364">
    <property type="term" value="F:glutathione transferase activity"/>
    <property type="evidence" value="ECO:0007669"/>
    <property type="project" value="UniProtKB-EC"/>
</dbReference>
<proteinExistence type="inferred from homology"/>
<gene>
    <name evidence="4" type="primary">gstA</name>
    <name evidence="4" type="ORF">clem_04575</name>
</gene>
<dbReference type="InterPro" id="IPR040079">
    <property type="entry name" value="Glutathione_S-Trfase"/>
</dbReference>
<dbReference type="InterPro" id="IPR010987">
    <property type="entry name" value="Glutathione-S-Trfase_C-like"/>
</dbReference>
<dbReference type="RefSeq" id="WP_094090524.1">
    <property type="nucleotide sequence ID" value="NZ_CP016397.1"/>
</dbReference>
<dbReference type="Gene3D" id="1.20.1050.10">
    <property type="match status" value="1"/>
</dbReference>
<evidence type="ECO:0000313" key="5">
    <source>
        <dbReference type="Proteomes" id="UP000201728"/>
    </source>
</evidence>
<dbReference type="Pfam" id="PF02798">
    <property type="entry name" value="GST_N"/>
    <property type="match status" value="1"/>
</dbReference>
<dbReference type="NCBIfam" id="NF007831">
    <property type="entry name" value="PRK10542.1"/>
    <property type="match status" value="1"/>
</dbReference>
<sequence>MKLFYTKGACSLAVRILINEMGIDCDYKSVNLKTKRTEDDQDYLKINPKGAVPALEVEGGQILTENAVIQQYLADKFHSRELLPPVGDFKRYRILECINFITTELHKNFSALFNPTIPQEMKEKVYIPLIKTKLGFIDKQLKHSYLMGEQFTLPDAYMFVILMWTKNYKIDLARWDHLPRYFANLHKRPAIVKSLEEEALEIA</sequence>
<dbReference type="PROSITE" id="PS50404">
    <property type="entry name" value="GST_NTER"/>
    <property type="match status" value="1"/>
</dbReference>
<evidence type="ECO:0000313" key="4">
    <source>
        <dbReference type="EMBL" id="ASQ45473.1"/>
    </source>
</evidence>
<name>A0A222P0U1_9GAMM</name>
<evidence type="ECO:0000256" key="1">
    <source>
        <dbReference type="RuleBase" id="RU003494"/>
    </source>
</evidence>